<dbReference type="InterPro" id="IPR044901">
    <property type="entry name" value="Trehalose_TreZ_E-set_sf"/>
</dbReference>
<dbReference type="GO" id="GO:0005992">
    <property type="term" value="P:trehalose biosynthetic process"/>
    <property type="evidence" value="ECO:0007669"/>
    <property type="project" value="UniProtKB-UniRule"/>
</dbReference>
<keyword evidence="19" id="KW-1185">Reference proteome</keyword>
<dbReference type="Gene3D" id="1.10.10.760">
    <property type="entry name" value="E-set domains of sugar-utilizing enzymes"/>
    <property type="match status" value="1"/>
</dbReference>
<dbReference type="NCBIfam" id="TIGR02402">
    <property type="entry name" value="trehalose_TreZ"/>
    <property type="match status" value="1"/>
</dbReference>
<evidence type="ECO:0000256" key="10">
    <source>
        <dbReference type="ARBA" id="ARBA00032057"/>
    </source>
</evidence>
<evidence type="ECO:0000256" key="13">
    <source>
        <dbReference type="NCBIfam" id="TIGR02402"/>
    </source>
</evidence>
<dbReference type="InterPro" id="IPR022567">
    <property type="entry name" value="DUF3459"/>
</dbReference>
<evidence type="ECO:0000256" key="1">
    <source>
        <dbReference type="ARBA" id="ARBA00004496"/>
    </source>
</evidence>
<dbReference type="Proteomes" id="UP000199502">
    <property type="component" value="Unassembled WGS sequence"/>
</dbReference>
<evidence type="ECO:0000313" key="18">
    <source>
        <dbReference type="EMBL" id="SCY90927.1"/>
    </source>
</evidence>
<dbReference type="Pfam" id="PF11941">
    <property type="entry name" value="DUF3459"/>
    <property type="match status" value="1"/>
</dbReference>
<feature type="domain" description="Glycosyl hydrolase family 13 catalytic" evidence="17">
    <location>
        <begin position="90"/>
        <end position="450"/>
    </location>
</feature>
<dbReference type="GO" id="GO:0033942">
    <property type="term" value="F:4-alpha-D-(1-&gt;4)-alpha-D-glucanotrehalose trehalohydrolase activity"/>
    <property type="evidence" value="ECO:0007669"/>
    <property type="project" value="UniProtKB-EC"/>
</dbReference>
<evidence type="ECO:0000256" key="7">
    <source>
        <dbReference type="ARBA" id="ARBA00022801"/>
    </source>
</evidence>
<evidence type="ECO:0000256" key="3">
    <source>
        <dbReference type="ARBA" id="ARBA00008061"/>
    </source>
</evidence>
<proteinExistence type="inferred from homology"/>
<feature type="active site" description="Proton donor" evidence="15">
    <location>
        <position position="290"/>
    </location>
</feature>
<dbReference type="PIRSF" id="PIRSF006337">
    <property type="entry name" value="Trehalose_TreZ"/>
    <property type="match status" value="1"/>
</dbReference>
<dbReference type="InterPro" id="IPR017853">
    <property type="entry name" value="GH"/>
</dbReference>
<comment type="similarity">
    <text evidence="3 14">Belongs to the glycosyl hydrolase 13 family.</text>
</comment>
<comment type="catalytic activity">
    <reaction evidence="12 14">
        <text>hydrolysis of (1-&gt;4)-alpha-D-glucosidic linkage in 4-alpha-D-[(1-&gt;4)-alpha-D-glucanosyl]n trehalose to yield trehalose and (1-&gt;4)-alpha-D-glucan.</text>
        <dbReference type="EC" id="3.2.1.141"/>
    </reaction>
</comment>
<dbReference type="Gene3D" id="3.20.20.80">
    <property type="entry name" value="Glycosidases"/>
    <property type="match status" value="1"/>
</dbReference>
<evidence type="ECO:0000256" key="12">
    <source>
        <dbReference type="ARBA" id="ARBA00034013"/>
    </source>
</evidence>
<evidence type="ECO:0000256" key="9">
    <source>
        <dbReference type="ARBA" id="ARBA00023295"/>
    </source>
</evidence>
<evidence type="ECO:0000256" key="14">
    <source>
        <dbReference type="PIRNR" id="PIRNR006337"/>
    </source>
</evidence>
<dbReference type="RefSeq" id="WP_090747477.1">
    <property type="nucleotide sequence ID" value="NZ_FMVT01000015.1"/>
</dbReference>
<keyword evidence="6" id="KW-0963">Cytoplasm</keyword>
<evidence type="ECO:0000256" key="11">
    <source>
        <dbReference type="ARBA" id="ARBA00033284"/>
    </source>
</evidence>
<dbReference type="PANTHER" id="PTHR43651">
    <property type="entry name" value="1,4-ALPHA-GLUCAN-BRANCHING ENZYME"/>
    <property type="match status" value="1"/>
</dbReference>
<evidence type="ECO:0000313" key="19">
    <source>
        <dbReference type="Proteomes" id="UP000199502"/>
    </source>
</evidence>
<dbReference type="GO" id="GO:0005737">
    <property type="term" value="C:cytoplasm"/>
    <property type="evidence" value="ECO:0007669"/>
    <property type="project" value="UniProtKB-SubCell"/>
</dbReference>
<feature type="site" description="Transition state stabilizer" evidence="16">
    <location>
        <position position="387"/>
    </location>
</feature>
<sequence length="588" mass="65231">MKRAFRKSWGAELTETGARFRLWAPGEDRLALRHGGTDHPMQAEGEGWFSLDLPGPRAGEDYAFLLPDGRTVPDPAARAQAGDVHGPSRLVDPEAFDWSEWQGRPWEEAVICEIHIGTFTDEGTFRAAIEKLPHLAETGITAVEIMPVAQFEGNRGWGYDGVMPYTPHPAYGSPDDFKALIDAAHKAGLMVLLDVVYNHFGPEGNYLPSYAPDFFDPDRQTPWGNAIAYAKDPVRKFFIENALYWMDEYHLDGLRLDAVDHVRDRSEPEILAEIATRIRDSFPNAHLTTEDNRNITRLHGRDEAGRPVLYSGEWNDDFHNVVHVVATGETEGYYADFAEDPWGKLGRSLAEGFVWQGEVLPHAGEARGEPSAHLPPTAFVDFLQNHDQTGNRAFGERLLALSSTPMVRALMTIHLLSPHIPLLFMGEEWGETRPFAFFTDFHGDLADAVREGRRKEFGGFKAFEDAESRARIPDPNDVGTFNASRIDWSHAETEDGSDWLALTRALLQVRREHVVPHLKGAPGHGGSVLVAKDGLIAVDWQLAGAVLRLRANLSEAEATLPEAEGHCIWGNSGPLAAHHVALFLDDAA</sequence>
<reference evidence="18 19" key="1">
    <citation type="submission" date="2016-10" db="EMBL/GenBank/DDBJ databases">
        <authorList>
            <person name="de Groot N.N."/>
        </authorList>
    </citation>
    <scope>NUCLEOTIDE SEQUENCE [LARGE SCALE GENOMIC DNA]</scope>
    <source>
        <strain evidence="18 19">CGMCC 1.8925</strain>
    </source>
</reference>
<dbReference type="EMBL" id="FMVT01000015">
    <property type="protein sequence ID" value="SCY90927.1"/>
    <property type="molecule type" value="Genomic_DNA"/>
</dbReference>
<dbReference type="Gene3D" id="2.60.40.10">
    <property type="entry name" value="Immunoglobulins"/>
    <property type="match status" value="1"/>
</dbReference>
<feature type="active site" description="Nucleophile" evidence="15">
    <location>
        <position position="257"/>
    </location>
</feature>
<evidence type="ECO:0000256" key="5">
    <source>
        <dbReference type="ARBA" id="ARBA00015938"/>
    </source>
</evidence>
<dbReference type="SMART" id="SM00642">
    <property type="entry name" value="Aamy"/>
    <property type="match status" value="1"/>
</dbReference>
<name>A0A1G5JRH9_9RHOB</name>
<dbReference type="InterPro" id="IPR012768">
    <property type="entry name" value="Trehalose_TreZ"/>
</dbReference>
<comment type="subcellular location">
    <subcellularLocation>
        <location evidence="1 15">Cytoplasm</location>
    </subcellularLocation>
</comment>
<dbReference type="CDD" id="cd11325">
    <property type="entry name" value="AmyAc_GTHase"/>
    <property type="match status" value="1"/>
</dbReference>
<dbReference type="Pfam" id="PF00128">
    <property type="entry name" value="Alpha-amylase"/>
    <property type="match status" value="2"/>
</dbReference>
<evidence type="ECO:0000256" key="6">
    <source>
        <dbReference type="ARBA" id="ARBA00022490"/>
    </source>
</evidence>
<evidence type="ECO:0000256" key="4">
    <source>
        <dbReference type="ARBA" id="ARBA00012268"/>
    </source>
</evidence>
<evidence type="ECO:0000256" key="8">
    <source>
        <dbReference type="ARBA" id="ARBA00023277"/>
    </source>
</evidence>
<dbReference type="SUPFAM" id="SSF81296">
    <property type="entry name" value="E set domains"/>
    <property type="match status" value="1"/>
</dbReference>
<accession>A0A1G5JRH9</accession>
<keyword evidence="9 14" id="KW-0326">Glycosidase</keyword>
<dbReference type="AlphaFoldDB" id="A0A1G5JRH9"/>
<keyword evidence="8" id="KW-0119">Carbohydrate metabolism</keyword>
<dbReference type="OrthoDB" id="9800174at2"/>
<comment type="pathway">
    <text evidence="2 14">Glycan biosynthesis; trehalose biosynthesis.</text>
</comment>
<evidence type="ECO:0000259" key="17">
    <source>
        <dbReference type="SMART" id="SM00642"/>
    </source>
</evidence>
<dbReference type="Gene3D" id="2.60.40.1180">
    <property type="entry name" value="Golgi alpha-mannosidase II"/>
    <property type="match status" value="1"/>
</dbReference>
<dbReference type="EC" id="3.2.1.141" evidence="4 13"/>
<dbReference type="InterPro" id="IPR014756">
    <property type="entry name" value="Ig_E-set"/>
</dbReference>
<protein>
    <recommendedName>
        <fullName evidence="5 13">Malto-oligosyltrehalose trehalohydrolase</fullName>
        <shortName evidence="14">MTHase</shortName>
        <ecNumber evidence="4 13">3.2.1.141</ecNumber>
    </recommendedName>
    <alternativeName>
        <fullName evidence="11 14">4-alpha-D-((1-&gt;4)-alpha-D-glucano)trehalose trehalohydrolase</fullName>
    </alternativeName>
    <alternativeName>
        <fullName evidence="10 14">Maltooligosyl trehalose trehalohydrolase</fullName>
    </alternativeName>
</protein>
<dbReference type="InterPro" id="IPR013783">
    <property type="entry name" value="Ig-like_fold"/>
</dbReference>
<dbReference type="InterPro" id="IPR013780">
    <property type="entry name" value="Glyco_hydro_b"/>
</dbReference>
<dbReference type="SUPFAM" id="SSF51445">
    <property type="entry name" value="(Trans)glycosidases"/>
    <property type="match status" value="1"/>
</dbReference>
<dbReference type="PANTHER" id="PTHR43651:SF11">
    <property type="entry name" value="MALTO-OLIGOSYLTREHALOSE TREHALOHYDROLASE"/>
    <property type="match status" value="1"/>
</dbReference>
<dbReference type="STRING" id="336292.SAMN05660710_03392"/>
<evidence type="ECO:0000256" key="15">
    <source>
        <dbReference type="PIRSR" id="PIRSR006337-1"/>
    </source>
</evidence>
<organism evidence="18 19">
    <name type="scientific">Paracoccus tibetensis</name>
    <dbReference type="NCBI Taxonomy" id="336292"/>
    <lineage>
        <taxon>Bacteria</taxon>
        <taxon>Pseudomonadati</taxon>
        <taxon>Pseudomonadota</taxon>
        <taxon>Alphaproteobacteria</taxon>
        <taxon>Rhodobacterales</taxon>
        <taxon>Paracoccaceae</taxon>
        <taxon>Paracoccus</taxon>
    </lineage>
</organism>
<evidence type="ECO:0000256" key="16">
    <source>
        <dbReference type="PIRSR" id="PIRSR006337-3"/>
    </source>
</evidence>
<dbReference type="CDD" id="cd02853">
    <property type="entry name" value="E_set_MTHase_like_N"/>
    <property type="match status" value="1"/>
</dbReference>
<dbReference type="UniPathway" id="UPA00299"/>
<dbReference type="InterPro" id="IPR006047">
    <property type="entry name" value="GH13_cat_dom"/>
</dbReference>
<keyword evidence="7 14" id="KW-0378">Hydrolase</keyword>
<evidence type="ECO:0000256" key="2">
    <source>
        <dbReference type="ARBA" id="ARBA00005199"/>
    </source>
</evidence>
<gene>
    <name evidence="18" type="ORF">SAMN05660710_03392</name>
</gene>